<gene>
    <name evidence="1" type="ORF">MHIR_DE00342</name>
</gene>
<dbReference type="EMBL" id="LN999833">
    <property type="protein sequence ID" value="CUX96636.1"/>
    <property type="molecule type" value="Genomic_DNA"/>
</dbReference>
<accession>A0A143WS41</accession>
<dbReference type="AlphaFoldDB" id="A0A143WS41"/>
<organism evidence="1 2">
    <name type="scientific">Candidatus Doolittlea endobia</name>
    <dbReference type="NCBI Taxonomy" id="1778262"/>
    <lineage>
        <taxon>Bacteria</taxon>
        <taxon>Pseudomonadati</taxon>
        <taxon>Pseudomonadota</taxon>
        <taxon>Gammaproteobacteria</taxon>
        <taxon>Enterobacterales</taxon>
        <taxon>Enterobacteriaceae</taxon>
        <taxon>Candidatus Doolittlea</taxon>
    </lineage>
</organism>
<keyword evidence="2" id="KW-1185">Reference proteome</keyword>
<reference evidence="2" key="1">
    <citation type="submission" date="2016-01" db="EMBL/GenBank/DDBJ databases">
        <authorList>
            <person name="Husnik F."/>
        </authorList>
    </citation>
    <scope>NUCLEOTIDE SEQUENCE [LARGE SCALE GENOMIC DNA]</scope>
</reference>
<evidence type="ECO:0000313" key="1">
    <source>
        <dbReference type="EMBL" id="CUX96636.1"/>
    </source>
</evidence>
<dbReference type="KEGG" id="den:MHIR_DE00342"/>
<proteinExistence type="predicted"/>
<dbReference type="Proteomes" id="UP000095322">
    <property type="component" value="Chromosome I"/>
</dbReference>
<evidence type="ECO:0000313" key="2">
    <source>
        <dbReference type="Proteomes" id="UP000095322"/>
    </source>
</evidence>
<protein>
    <submittedName>
        <fullName evidence="1">Uncharacterized protein</fullName>
    </submittedName>
</protein>
<name>A0A143WS41_9ENTR</name>
<sequence length="31" mass="3633">MTCRSFSLMLTFYRKPLSDTPAYNLLKHQVA</sequence>